<evidence type="ECO:0000313" key="3">
    <source>
        <dbReference type="EMBL" id="MUP12763.1"/>
    </source>
</evidence>
<dbReference type="EMBL" id="MBFE02000002">
    <property type="protein sequence ID" value="MUO40698.1"/>
    <property type="molecule type" value="Genomic_DNA"/>
</dbReference>
<keyword evidence="1" id="KW-0812">Transmembrane</keyword>
<dbReference type="EMBL" id="MBFA02000020">
    <property type="protein sequence ID" value="MUP12763.1"/>
    <property type="molecule type" value="Genomic_DNA"/>
</dbReference>
<organism evidence="3 5">
    <name type="scientific">Agrobacterium vitis</name>
    <name type="common">Rhizobium vitis</name>
    <dbReference type="NCBI Taxonomy" id="373"/>
    <lineage>
        <taxon>Bacteria</taxon>
        <taxon>Pseudomonadati</taxon>
        <taxon>Pseudomonadota</taxon>
        <taxon>Alphaproteobacteria</taxon>
        <taxon>Hyphomicrobiales</taxon>
        <taxon>Rhizobiaceae</taxon>
        <taxon>Rhizobium/Agrobacterium group</taxon>
        <taxon>Agrobacterium</taxon>
    </lineage>
</organism>
<protein>
    <recommendedName>
        <fullName evidence="6">DUF4760 domain-containing protein</fullName>
    </recommendedName>
</protein>
<accession>A0ABD6HDM2</accession>
<evidence type="ECO:0008006" key="6">
    <source>
        <dbReference type="Google" id="ProtNLM"/>
    </source>
</evidence>
<dbReference type="Proteomes" id="UP000179454">
    <property type="component" value="Unassembled WGS sequence"/>
</dbReference>
<evidence type="ECO:0000313" key="5">
    <source>
        <dbReference type="Proteomes" id="UP000179536"/>
    </source>
</evidence>
<gene>
    <name evidence="3" type="ORF">BBK91_023155</name>
    <name evidence="2" type="ORF">BBL17_002625</name>
</gene>
<keyword evidence="1" id="KW-1133">Transmembrane helix</keyword>
<evidence type="ECO:0000313" key="2">
    <source>
        <dbReference type="EMBL" id="MUO40698.1"/>
    </source>
</evidence>
<dbReference type="RefSeq" id="WP_041696175.1">
    <property type="nucleotide sequence ID" value="NZ_MBFA02000020.1"/>
</dbReference>
<proteinExistence type="predicted"/>
<name>A0ABD6HDM2_AGRVI</name>
<feature type="transmembrane region" description="Helical" evidence="1">
    <location>
        <begin position="13"/>
        <end position="30"/>
    </location>
</feature>
<keyword evidence="1" id="KW-0472">Membrane</keyword>
<keyword evidence="4" id="KW-1185">Reference proteome</keyword>
<reference evidence="4 5" key="1">
    <citation type="submission" date="2019-11" db="EMBL/GenBank/DDBJ databases">
        <title>Whole-genome sequencing of Allorhizobium vitis.</title>
        <authorList>
            <person name="Gan H.M."/>
            <person name="Savka M.A."/>
        </authorList>
    </citation>
    <scope>NUCLEOTIDE SEQUENCE [LARGE SCALE GENOMIC DNA]</scope>
    <source>
        <strain evidence="3 5">RF2/1</strain>
        <strain evidence="2 4">T1/7</strain>
    </source>
</reference>
<dbReference type="AlphaFoldDB" id="A0ABD6HDM2"/>
<evidence type="ECO:0000313" key="4">
    <source>
        <dbReference type="Proteomes" id="UP000179454"/>
    </source>
</evidence>
<sequence length="210" mass="23898">MNFAFVYKFLMDWQTLIGSVLALVAALLTVREIRKQARGDEKRHKGELSRKNMAARAQMPDALSEMSSYIRDATAHLVNGSEIPGAPVSALTTLKTVIEHIDTEYAEKTFQLESWYQVQHARFINTTNRNAHDTAEQLFDAALLQAHVNRLFNYARNEKEDAGPKNLCREDLIDSLKSAVSLPVWAARHGEFPDVIEIINRRYKPRAETE</sequence>
<dbReference type="Proteomes" id="UP000179536">
    <property type="component" value="Unassembled WGS sequence"/>
</dbReference>
<comment type="caution">
    <text evidence="3">The sequence shown here is derived from an EMBL/GenBank/DDBJ whole genome shotgun (WGS) entry which is preliminary data.</text>
</comment>
<evidence type="ECO:0000256" key="1">
    <source>
        <dbReference type="SAM" id="Phobius"/>
    </source>
</evidence>